<evidence type="ECO:0000313" key="3">
    <source>
        <dbReference type="EMBL" id="CAB4608484.1"/>
    </source>
</evidence>
<dbReference type="SMART" id="SM00240">
    <property type="entry name" value="FHA"/>
    <property type="match status" value="1"/>
</dbReference>
<dbReference type="SUPFAM" id="SSF49879">
    <property type="entry name" value="SMAD/FHA domain"/>
    <property type="match status" value="1"/>
</dbReference>
<dbReference type="Pfam" id="PF00498">
    <property type="entry name" value="FHA"/>
    <property type="match status" value="1"/>
</dbReference>
<dbReference type="EMBL" id="CAEZUL010000018">
    <property type="protein sequence ID" value="CAB4593342.1"/>
    <property type="molecule type" value="Genomic_DNA"/>
</dbReference>
<organism evidence="2">
    <name type="scientific">freshwater metagenome</name>
    <dbReference type="NCBI Taxonomy" id="449393"/>
    <lineage>
        <taxon>unclassified sequences</taxon>
        <taxon>metagenomes</taxon>
        <taxon>ecological metagenomes</taxon>
    </lineage>
</organism>
<gene>
    <name evidence="2" type="ORF">UFOPK1808_00286</name>
    <name evidence="3" type="ORF">UFOPK1889_00130</name>
</gene>
<reference evidence="2" key="1">
    <citation type="submission" date="2020-05" db="EMBL/GenBank/DDBJ databases">
        <authorList>
            <person name="Chiriac C."/>
            <person name="Salcher M."/>
            <person name="Ghai R."/>
            <person name="Kavagutti S V."/>
        </authorList>
    </citation>
    <scope>NUCLEOTIDE SEQUENCE</scope>
</reference>
<proteinExistence type="predicted"/>
<accession>A0A6J6FW54</accession>
<dbReference type="PROSITE" id="PS50006">
    <property type="entry name" value="FHA_DOMAIN"/>
    <property type="match status" value="1"/>
</dbReference>
<dbReference type="InterPro" id="IPR000253">
    <property type="entry name" value="FHA_dom"/>
</dbReference>
<protein>
    <submittedName>
        <fullName evidence="2">Unannotated protein</fullName>
    </submittedName>
</protein>
<sequence length="163" mass="17720">MSYVFCNRCAHRNPPVSAFCSACGAVLDIAEDHTITLTKVDPLQDAPGPEDDISVDLDEIATGTAILVVRGGEEEGQYFVLTDAITSLGRHADSGIVLDDITVSRRHSEIHHGDGRYIVTDAGSLNGTYVNQTRVDSIELQQGDELQVGKFRLVFFESVEDLP</sequence>
<dbReference type="Pfam" id="PF13240">
    <property type="entry name" value="Zn_Ribbon_1"/>
    <property type="match status" value="1"/>
</dbReference>
<dbReference type="InterPro" id="IPR008984">
    <property type="entry name" value="SMAD_FHA_dom_sf"/>
</dbReference>
<dbReference type="InterPro" id="IPR026870">
    <property type="entry name" value="Zinc_ribbon_dom"/>
</dbReference>
<dbReference type="AlphaFoldDB" id="A0A6J6FW54"/>
<dbReference type="EMBL" id="CAEZUZ010000010">
    <property type="protein sequence ID" value="CAB4608484.1"/>
    <property type="molecule type" value="Genomic_DNA"/>
</dbReference>
<evidence type="ECO:0000313" key="2">
    <source>
        <dbReference type="EMBL" id="CAB4593342.1"/>
    </source>
</evidence>
<feature type="domain" description="FHA" evidence="1">
    <location>
        <begin position="86"/>
        <end position="135"/>
    </location>
</feature>
<dbReference type="Gene3D" id="2.60.200.20">
    <property type="match status" value="1"/>
</dbReference>
<evidence type="ECO:0000259" key="1">
    <source>
        <dbReference type="PROSITE" id="PS50006"/>
    </source>
</evidence>
<name>A0A6J6FW54_9ZZZZ</name>